<keyword evidence="3" id="KW-1185">Reference proteome</keyword>
<sequence length="120" mass="12980">MHAGDADRRYAPPEPIGHAPRQICMTQLTVHTPALTDHARSRRSVANTIADHAATLRVDVSALTPTYGVIGADFLAALAHVVDRRARALESAAGRQRTVGERTEQARNSYVATDDTALRL</sequence>
<evidence type="ECO:0000256" key="1">
    <source>
        <dbReference type="SAM" id="MobiDB-lite"/>
    </source>
</evidence>
<evidence type="ECO:0000313" key="3">
    <source>
        <dbReference type="Proteomes" id="UP000011666"/>
    </source>
</evidence>
<dbReference type="Proteomes" id="UP000011666">
    <property type="component" value="Unassembled WGS sequence"/>
</dbReference>
<dbReference type="STRING" id="1223545.GS4_28_00630"/>
<feature type="region of interest" description="Disordered" evidence="1">
    <location>
        <begin position="1"/>
        <end position="20"/>
    </location>
</feature>
<reference evidence="2 3" key="1">
    <citation type="submission" date="2013-01" db="EMBL/GenBank/DDBJ databases">
        <title>Whole genome shotgun sequence of Gordonia soli NBRC 108243.</title>
        <authorList>
            <person name="Isaki-Nakamura S."/>
            <person name="Hosoyama A."/>
            <person name="Tsuchikane K."/>
            <person name="Ando Y."/>
            <person name="Baba S."/>
            <person name="Ohji S."/>
            <person name="Hamada M."/>
            <person name="Tamura T."/>
            <person name="Yamazoe A."/>
            <person name="Yamazaki S."/>
            <person name="Fujita N."/>
        </authorList>
    </citation>
    <scope>NUCLEOTIDE SEQUENCE [LARGE SCALE GENOMIC DNA]</scope>
    <source>
        <strain evidence="2 3">NBRC 108243</strain>
    </source>
</reference>
<feature type="compositionally biased region" description="Basic and acidic residues" evidence="1">
    <location>
        <begin position="1"/>
        <end position="11"/>
    </location>
</feature>
<accession>M0QMD1</accession>
<dbReference type="GO" id="GO:0009306">
    <property type="term" value="P:protein secretion"/>
    <property type="evidence" value="ECO:0007669"/>
    <property type="project" value="InterPro"/>
</dbReference>
<dbReference type="InterPro" id="IPR022536">
    <property type="entry name" value="EspC"/>
</dbReference>
<dbReference type="AlphaFoldDB" id="M0QMD1"/>
<comment type="caution">
    <text evidence="2">The sequence shown here is derived from an EMBL/GenBank/DDBJ whole genome shotgun (WGS) entry which is preliminary data.</text>
</comment>
<evidence type="ECO:0000313" key="2">
    <source>
        <dbReference type="EMBL" id="GAC69815.1"/>
    </source>
</evidence>
<evidence type="ECO:0008006" key="4">
    <source>
        <dbReference type="Google" id="ProtNLM"/>
    </source>
</evidence>
<dbReference type="Pfam" id="PF10824">
    <property type="entry name" value="T7SS_ESX_EspC"/>
    <property type="match status" value="1"/>
</dbReference>
<protein>
    <recommendedName>
        <fullName evidence="4">ESX-1 secretion-associated protein</fullName>
    </recommendedName>
</protein>
<name>M0QMD1_9ACTN</name>
<dbReference type="EMBL" id="BANX01000028">
    <property type="protein sequence ID" value="GAC69815.1"/>
    <property type="molecule type" value="Genomic_DNA"/>
</dbReference>
<gene>
    <name evidence="2" type="ORF">GS4_28_00630</name>
</gene>
<dbReference type="eggNOG" id="ENOG5031W15">
    <property type="taxonomic scope" value="Bacteria"/>
</dbReference>
<proteinExistence type="predicted"/>
<organism evidence="2 3">
    <name type="scientific">Gordonia soli NBRC 108243</name>
    <dbReference type="NCBI Taxonomy" id="1223545"/>
    <lineage>
        <taxon>Bacteria</taxon>
        <taxon>Bacillati</taxon>
        <taxon>Actinomycetota</taxon>
        <taxon>Actinomycetes</taxon>
        <taxon>Mycobacteriales</taxon>
        <taxon>Gordoniaceae</taxon>
        <taxon>Gordonia</taxon>
    </lineage>
</organism>